<dbReference type="Proteomes" id="UP001300096">
    <property type="component" value="Unassembled WGS sequence"/>
</dbReference>
<dbReference type="InterPro" id="IPR013785">
    <property type="entry name" value="Aldolase_TIM"/>
</dbReference>
<dbReference type="SUPFAM" id="SSF51366">
    <property type="entry name" value="Ribulose-phoshate binding barrel"/>
    <property type="match status" value="1"/>
</dbReference>
<dbReference type="PANTHER" id="PTHR36204:SF1">
    <property type="entry name" value="N-ACETYLMANNOSAMINE-6-PHOSPHATE 2-EPIMERASE-RELATED"/>
    <property type="match status" value="1"/>
</dbReference>
<comment type="catalytic activity">
    <reaction evidence="1">
        <text>an N-acyl-D-glucosamine 6-phosphate = an N-acyl-D-mannosamine 6-phosphate</text>
        <dbReference type="Rhea" id="RHEA:23932"/>
        <dbReference type="ChEBI" id="CHEBI:57599"/>
        <dbReference type="ChEBI" id="CHEBI:57666"/>
        <dbReference type="EC" id="5.1.3.9"/>
    </reaction>
</comment>
<protein>
    <recommendedName>
        <fullName evidence="5">N-acylglucosamine-6-phosphate 2-epimerase</fullName>
        <ecNumber evidence="5">5.1.3.9</ecNumber>
    </recommendedName>
</protein>
<sequence length="249" mass="25471">MNLGVDERAQTLERFHGGLVVSCQAAPDHPMRSIDVIGRLAAAAELGGAIGLRLEGEDDIRHVRERTGLPIIGLKKTRSSIGRPGITRSIDDCLAVAAAGADVVALEVVDDADRPLAAALEMLRIARRELTIPLLADVSTSAEASAAMDAGADAVATTLAGYTPATAHASVPDFALIESIASRGIRVIAEGSVTTPADVSQALAAGAWAVVVGGAITDPLQITARFARAANAAEATPLHATTGSRHPLS</sequence>
<dbReference type="GO" id="GO:0047465">
    <property type="term" value="F:N-acylglucosamine-6-phosphate 2-epimerase activity"/>
    <property type="evidence" value="ECO:0007669"/>
    <property type="project" value="UniProtKB-EC"/>
</dbReference>
<organism evidence="8 9">
    <name type="scientific">Microbacterium croceum</name>
    <dbReference type="NCBI Taxonomy" id="2851645"/>
    <lineage>
        <taxon>Bacteria</taxon>
        <taxon>Bacillati</taxon>
        <taxon>Actinomycetota</taxon>
        <taxon>Actinomycetes</taxon>
        <taxon>Micrococcales</taxon>
        <taxon>Microbacteriaceae</taxon>
        <taxon>Microbacterium</taxon>
    </lineage>
</organism>
<proteinExistence type="inferred from homology"/>
<comment type="pathway">
    <text evidence="3">Amino-sugar metabolism; N-acetylneuraminate degradation; D-fructose 6-phosphate from N-acetylneuraminate: step 3/5.</text>
</comment>
<keyword evidence="7" id="KW-0119">Carbohydrate metabolism</keyword>
<reference evidence="8 9" key="1">
    <citation type="submission" date="2021-06" db="EMBL/GenBank/DDBJ databases">
        <title>Genome-based taxonomic framework of Microbacterium strains isolated from marine environment, the description of four new species and reclassification of four preexisting species.</title>
        <authorList>
            <person name="Lee S.D."/>
            <person name="Kim S.-M."/>
            <person name="Byeon Y.-S."/>
            <person name="Yang H.L."/>
            <person name="Kim I.S."/>
        </authorList>
    </citation>
    <scope>NUCLEOTIDE SEQUENCE [LARGE SCALE GENOMIC DNA]</scope>
    <source>
        <strain evidence="8 9">SSW1-49</strain>
    </source>
</reference>
<evidence type="ECO:0000256" key="2">
    <source>
        <dbReference type="ARBA" id="ARBA00002147"/>
    </source>
</evidence>
<comment type="function">
    <text evidence="2">Converts N-acetylmannosamine-6-phosphate (ManNAc-6-P) to N-acetylglucosamine-6-phosphate (GlcNAc-6-P).</text>
</comment>
<dbReference type="RefSeq" id="WP_247628372.1">
    <property type="nucleotide sequence ID" value="NZ_JAHWXN010000001.1"/>
</dbReference>
<keyword evidence="6 8" id="KW-0413">Isomerase</keyword>
<dbReference type="Gene3D" id="3.20.20.70">
    <property type="entry name" value="Aldolase class I"/>
    <property type="match status" value="1"/>
</dbReference>
<evidence type="ECO:0000256" key="3">
    <source>
        <dbReference type="ARBA" id="ARBA00005081"/>
    </source>
</evidence>
<dbReference type="InterPro" id="IPR011060">
    <property type="entry name" value="RibuloseP-bd_barrel"/>
</dbReference>
<gene>
    <name evidence="8" type="ORF">KZC51_02115</name>
</gene>
<name>A0ABT0FA37_9MICO</name>
<keyword evidence="9" id="KW-1185">Reference proteome</keyword>
<evidence type="ECO:0000256" key="4">
    <source>
        <dbReference type="ARBA" id="ARBA00007439"/>
    </source>
</evidence>
<dbReference type="Pfam" id="PF04131">
    <property type="entry name" value="NanE"/>
    <property type="match status" value="1"/>
</dbReference>
<evidence type="ECO:0000256" key="7">
    <source>
        <dbReference type="ARBA" id="ARBA00023277"/>
    </source>
</evidence>
<dbReference type="EMBL" id="JAHWXN010000001">
    <property type="protein sequence ID" value="MCK2034920.1"/>
    <property type="molecule type" value="Genomic_DNA"/>
</dbReference>
<comment type="caution">
    <text evidence="8">The sequence shown here is derived from an EMBL/GenBank/DDBJ whole genome shotgun (WGS) entry which is preliminary data.</text>
</comment>
<evidence type="ECO:0000256" key="1">
    <source>
        <dbReference type="ARBA" id="ARBA00000056"/>
    </source>
</evidence>
<evidence type="ECO:0000256" key="6">
    <source>
        <dbReference type="ARBA" id="ARBA00023235"/>
    </source>
</evidence>
<dbReference type="PANTHER" id="PTHR36204">
    <property type="entry name" value="N-ACETYLMANNOSAMINE-6-PHOSPHATE 2-EPIMERASE-RELATED"/>
    <property type="match status" value="1"/>
</dbReference>
<dbReference type="NCBIfam" id="NF002231">
    <property type="entry name" value="PRK01130.1"/>
    <property type="match status" value="1"/>
</dbReference>
<dbReference type="InterPro" id="IPR007260">
    <property type="entry name" value="NanE"/>
</dbReference>
<evidence type="ECO:0000313" key="8">
    <source>
        <dbReference type="EMBL" id="MCK2034920.1"/>
    </source>
</evidence>
<evidence type="ECO:0000313" key="9">
    <source>
        <dbReference type="Proteomes" id="UP001300096"/>
    </source>
</evidence>
<dbReference type="EC" id="5.1.3.9" evidence="5"/>
<accession>A0ABT0FA37</accession>
<comment type="similarity">
    <text evidence="4">Belongs to the NanE family.</text>
</comment>
<evidence type="ECO:0000256" key="5">
    <source>
        <dbReference type="ARBA" id="ARBA00013180"/>
    </source>
</evidence>